<evidence type="ECO:0000259" key="5">
    <source>
        <dbReference type="Pfam" id="PF01609"/>
    </source>
</evidence>
<dbReference type="OrthoDB" id="5411425at2"/>
<dbReference type="PANTHER" id="PTHR33258">
    <property type="entry name" value="TRANSPOSASE INSL FOR INSERTION SEQUENCE ELEMENT IS186A-RELATED"/>
    <property type="match status" value="1"/>
</dbReference>
<keyword evidence="4" id="KW-0233">DNA recombination</keyword>
<dbReference type="Proteomes" id="UP000317155">
    <property type="component" value="Unassembled WGS sequence"/>
</dbReference>
<dbReference type="AlphaFoldDB" id="A0A550J2N4"/>
<comment type="caution">
    <text evidence="6">The sequence shown here is derived from an EMBL/GenBank/DDBJ whole genome shotgun (WGS) entry which is preliminary data.</text>
</comment>
<dbReference type="InterPro" id="IPR002559">
    <property type="entry name" value="Transposase_11"/>
</dbReference>
<comment type="similarity">
    <text evidence="1">Belongs to the transposase 11 family.</text>
</comment>
<keyword evidence="3" id="KW-0238">DNA-binding</keyword>
<evidence type="ECO:0000313" key="7">
    <source>
        <dbReference type="Proteomes" id="UP000317155"/>
    </source>
</evidence>
<accession>A0A550J2N4</accession>
<evidence type="ECO:0000256" key="3">
    <source>
        <dbReference type="ARBA" id="ARBA00023125"/>
    </source>
</evidence>
<dbReference type="InterPro" id="IPR047952">
    <property type="entry name" value="Transpos_IS4"/>
</dbReference>
<dbReference type="SUPFAM" id="SSF53098">
    <property type="entry name" value="Ribonuclease H-like"/>
    <property type="match status" value="1"/>
</dbReference>
<dbReference type="EMBL" id="VJVV01000035">
    <property type="protein sequence ID" value="TRO77495.1"/>
    <property type="molecule type" value="Genomic_DNA"/>
</dbReference>
<reference evidence="6 7" key="1">
    <citation type="submission" date="2019-07" db="EMBL/GenBank/DDBJ databases">
        <title>Insights of Desulfuromonas acetexigens electromicrobiology.</title>
        <authorList>
            <person name="Katuri K."/>
            <person name="Sapireddy V."/>
            <person name="Shaw D.R."/>
            <person name="Saikaly P."/>
        </authorList>
    </citation>
    <scope>NUCLEOTIDE SEQUENCE [LARGE SCALE GENOMIC DNA]</scope>
    <source>
        <strain evidence="6 7">2873</strain>
    </source>
</reference>
<name>A0A550J2N4_9BACT</name>
<dbReference type="PANTHER" id="PTHR33258:SF1">
    <property type="entry name" value="TRANSPOSASE INSL FOR INSERTION SEQUENCE ELEMENT IS186A-RELATED"/>
    <property type="match status" value="1"/>
</dbReference>
<dbReference type="InterPro" id="IPR012337">
    <property type="entry name" value="RNaseH-like_sf"/>
</dbReference>
<keyword evidence="7" id="KW-1185">Reference proteome</keyword>
<gene>
    <name evidence="6" type="ORF">FL622_17225</name>
</gene>
<proteinExistence type="inferred from homology"/>
<evidence type="ECO:0000256" key="4">
    <source>
        <dbReference type="ARBA" id="ARBA00023172"/>
    </source>
</evidence>
<evidence type="ECO:0000313" key="6">
    <source>
        <dbReference type="EMBL" id="TRO77495.1"/>
    </source>
</evidence>
<feature type="domain" description="Transposase IS4-like" evidence="5">
    <location>
        <begin position="131"/>
        <end position="335"/>
    </location>
</feature>
<evidence type="ECO:0000256" key="1">
    <source>
        <dbReference type="ARBA" id="ARBA00010075"/>
    </source>
</evidence>
<dbReference type="NCBIfam" id="NF033592">
    <property type="entry name" value="transpos_IS4_1"/>
    <property type="match status" value="1"/>
</dbReference>
<dbReference type="Pfam" id="PF01609">
    <property type="entry name" value="DDE_Tnp_1"/>
    <property type="match status" value="1"/>
</dbReference>
<keyword evidence="2" id="KW-0815">Transposition</keyword>
<evidence type="ECO:0000256" key="2">
    <source>
        <dbReference type="ARBA" id="ARBA00022578"/>
    </source>
</evidence>
<dbReference type="RefSeq" id="WP_092057184.1">
    <property type="nucleotide sequence ID" value="NZ_FOJJ01000029.1"/>
</dbReference>
<organism evidence="6 7">
    <name type="scientific">Trichloromonas acetexigens</name>
    <dbReference type="NCBI Taxonomy" id="38815"/>
    <lineage>
        <taxon>Bacteria</taxon>
        <taxon>Pseudomonadati</taxon>
        <taxon>Thermodesulfobacteriota</taxon>
        <taxon>Desulfuromonadia</taxon>
        <taxon>Desulfuromonadales</taxon>
        <taxon>Trichloromonadaceae</taxon>
        <taxon>Trichloromonas</taxon>
    </lineage>
</organism>
<dbReference type="GO" id="GO:0006313">
    <property type="term" value="P:DNA transposition"/>
    <property type="evidence" value="ECO:0007669"/>
    <property type="project" value="InterPro"/>
</dbReference>
<dbReference type="GO" id="GO:0004803">
    <property type="term" value="F:transposase activity"/>
    <property type="evidence" value="ECO:0007669"/>
    <property type="project" value="InterPro"/>
</dbReference>
<protein>
    <submittedName>
        <fullName evidence="6">IS4 family transposase</fullName>
    </submittedName>
</protein>
<dbReference type="GO" id="GO:0003677">
    <property type="term" value="F:DNA binding"/>
    <property type="evidence" value="ECO:0007669"/>
    <property type="project" value="UniProtKB-KW"/>
</dbReference>
<sequence length="388" mass="43968">MSLLARMFRTRLNALTIVRLFTPFQAALDPVPTLEARGNRPLQMTFEDQLKILTYYHLEEHTSGRHLLQVLAQEGFAATHIAPPEGIKKSAFFEALNSRGLEQMVQVYENLQKQATAKLPLAKEFSDLGDLVSVDGTLIDATLSMVWADYRDGAKKAKVHLGFDIGRGIPQKLTLTAGKADERPQVDYLVAPGQTAVMDRYYQCYKNFDDWQAQERHFVCRIKASSRKTVLRENPIEPGGQVFFDAVTRLGTAGGNQTEREVRVVGYKADGKTYWVATDRFDLTGEQIAYVYKLRWTIESFFGWWKRHLKVYHLIARSPYGLLMQILSGLITYLLLAIYCHEEHGERVGIERVRELRNKIRNEAAEDVAAGVTPPGFIDLDFGAYATS</sequence>